<dbReference type="InterPro" id="IPR027417">
    <property type="entry name" value="P-loop_NTPase"/>
</dbReference>
<evidence type="ECO:0000313" key="16">
    <source>
        <dbReference type="Proteomes" id="UP001144673"/>
    </source>
</evidence>
<dbReference type="FunFam" id="1.20.1560.10:FF:000066">
    <property type="entry name" value="ABC multidrug transporter (Eurofung)"/>
    <property type="match status" value="1"/>
</dbReference>
<dbReference type="GO" id="GO:0005886">
    <property type="term" value="C:plasma membrane"/>
    <property type="evidence" value="ECO:0007669"/>
    <property type="project" value="UniProtKB-SubCell"/>
</dbReference>
<dbReference type="PROSITE" id="PS00211">
    <property type="entry name" value="ABC_TRANSPORTER_1"/>
    <property type="match status" value="2"/>
</dbReference>
<dbReference type="InterPro" id="IPR036640">
    <property type="entry name" value="ABC1_TM_sf"/>
</dbReference>
<feature type="transmembrane region" description="Helical" evidence="12">
    <location>
        <begin position="86"/>
        <end position="106"/>
    </location>
</feature>
<evidence type="ECO:0000256" key="12">
    <source>
        <dbReference type="SAM" id="Phobius"/>
    </source>
</evidence>
<dbReference type="CDD" id="cd18580">
    <property type="entry name" value="ABC_6TM_ABCC_D2"/>
    <property type="match status" value="1"/>
</dbReference>
<dbReference type="Pfam" id="PF00664">
    <property type="entry name" value="ABC_membrane"/>
    <property type="match status" value="2"/>
</dbReference>
<feature type="transmembrane region" description="Helical" evidence="12">
    <location>
        <begin position="903"/>
        <end position="927"/>
    </location>
</feature>
<dbReference type="CDD" id="cd03244">
    <property type="entry name" value="ABCC_MRP_domain2"/>
    <property type="match status" value="1"/>
</dbReference>
<gene>
    <name evidence="15" type="ORF">LMH87_008110</name>
</gene>
<keyword evidence="7" id="KW-0067">ATP-binding</keyword>
<proteinExistence type="inferred from homology"/>
<dbReference type="SUPFAM" id="SSF90123">
    <property type="entry name" value="ABC transporter transmembrane region"/>
    <property type="match status" value="2"/>
</dbReference>
<feature type="transmembrane region" description="Helical" evidence="12">
    <location>
        <begin position="330"/>
        <end position="349"/>
    </location>
</feature>
<feature type="domain" description="ABC transmembrane type-1" evidence="14">
    <location>
        <begin position="296"/>
        <end position="576"/>
    </location>
</feature>
<evidence type="ECO:0000256" key="1">
    <source>
        <dbReference type="ARBA" id="ARBA00004651"/>
    </source>
</evidence>
<comment type="caution">
    <text evidence="15">The sequence shown here is derived from an EMBL/GenBank/DDBJ whole genome shotgun (WGS) entry which is preliminary data.</text>
</comment>
<name>A0A9W8QI32_AKAMU</name>
<accession>A0A9W8QI32</accession>
<dbReference type="PANTHER" id="PTHR24223">
    <property type="entry name" value="ATP-BINDING CASSETTE SUB-FAMILY C"/>
    <property type="match status" value="1"/>
</dbReference>
<reference evidence="15" key="1">
    <citation type="journal article" date="2023" name="Access Microbiol">
        <title>De-novo genome assembly for Akanthomyces muscarius, a biocontrol agent of insect agricultural pests.</title>
        <authorList>
            <person name="Erdos Z."/>
            <person name="Studholme D.J."/>
            <person name="Raymond B."/>
            <person name="Sharma M."/>
        </authorList>
    </citation>
    <scope>NUCLEOTIDE SEQUENCE</scope>
    <source>
        <strain evidence="15">Ve6</strain>
    </source>
</reference>
<dbReference type="SMART" id="SM00382">
    <property type="entry name" value="AAA"/>
    <property type="match status" value="2"/>
</dbReference>
<keyword evidence="10" id="KW-0325">Glycoprotein</keyword>
<evidence type="ECO:0000256" key="4">
    <source>
        <dbReference type="ARBA" id="ARBA00022475"/>
    </source>
</evidence>
<dbReference type="InterPro" id="IPR050173">
    <property type="entry name" value="ABC_transporter_C-like"/>
</dbReference>
<dbReference type="InterPro" id="IPR003593">
    <property type="entry name" value="AAA+_ATPase"/>
</dbReference>
<feature type="domain" description="ABC transporter" evidence="13">
    <location>
        <begin position="1220"/>
        <end position="1458"/>
    </location>
</feature>
<dbReference type="CDD" id="cd18579">
    <property type="entry name" value="ABC_6TM_ABCC_D1"/>
    <property type="match status" value="1"/>
</dbReference>
<dbReference type="PROSITE" id="PS50893">
    <property type="entry name" value="ABC_TRANSPORTER_2"/>
    <property type="match status" value="2"/>
</dbReference>
<keyword evidence="5 12" id="KW-0812">Transmembrane</keyword>
<sequence length="1486" mass="161566">MIHPTIIHYCNMKVMGAMDAMAAKCNDAAFGPVVASAACRGGFDFTVKFEESTLSILPSSLFIVVAAAQCVRLLRHKSLKVRPSLLLIAKLGTIATYSSILLAILVQKSLEVSETSQVAIASAAIGLVTAIALGVLSILEHRNTSRPSFLISIFLFLSILFDIVRTRTAWLGSEARALAGTTTAAVVLKLAILALETVNKRSILLEAYTKLSKEATSGLLSRGLFLWLASLLVQGSKKALTLKDLFDIHEKLDPHNLTQELSKQWNKSDRHRRHGLAIATLWAWKTELAKVAIPRLMVVALNISQPFIIAAIIDNTLAPDSPEIRSQGHGLIGAVALSYFATAIITGFYQHLAFRLMAMTRGGLIGLIYTKLTRSRAGAAENRDSAVITLIESDVERIGETWYLLTSHLWACILQLGLSVWLLERQIGVICIAPIILAIVFTLTSLRAAGFMTARQKLWLEAVQRRVNFTANVLSHMKQVKMLGLSDKMQQIIREFRIAEIDRSKKYRRLSSFNICLLNLPSTYGQLVTFAAFAIVARVQHSDAFTLSKAISSISILAILMEPLQQLLYCIPQISGALGCFERVQSFLNSESWCDNRLKLTGSPDQHIPAPQTNSGIELHLLPVEHRHESIVVANATFGWNATTPILKGICLHLTSDTNVTMITGPVGCGKSTLLKSLLGETTIHSGSVSLSSQDVSYCDQSPWLSSGTIQSVIIGASAYRERLYKAVVHACALDTDIASLKNGDQTQIRAHGNTLSGGQKQRVAIARALFSQKPIAIFDDVLSGLDPVTRETVVTRVFGPDGLLRELGIIAILATHTTDRMDVADKIVVLDAEGRIASQGPPDIVAETSTLAAGETTATEPSAMPQSQTEVQPEEEEDEVKQLLRQTGDVSVYKFYFKSLGWMNFATFALIVSCEGAFGTMLYAWISLWSNSAERNNTGYWLGLYAMWAILKGIGLFGAVYFIYVVTVPRSASHLHGSVLETAFRAPMSFISPTPTGVLVNRFSQDMRLVDMVLPGNLVSTCFILSGCLGIGALIIVASPYLAAVLPFIAGVLYLLQRFYLKTSRQLRLLELESKAPVTSHVMDTIRGTMTIRAYGWEGVHVEKLERLLADCQKPFYLLLCIQRWLGLVLGLVVGVLAVLLTTVAVTVRGSTASAGFVGVALVNMMSLSQTLVGLIEQWTNLETSLGAVSRIKSFSEDTPQEVEPEGRLEAEWPGNGAVLFDNWTAGYADTMVLHGINMDMQPGQKVALCGRTGSGKSSLVTSILGMVDGTAGRIVIDGVDLATVSGETVRKAVTCVTQDPFLFDGSVRDNLDPARGSTMAGIEAALRRVGLWPVVSKAALDNGLPEDQVLNLAAEELHLSHGQSQLFCLARAMLRDSRVVLLDEPTSSVDSATEQQIQDIVEREFKQSTVVMVTHRLSGIRRFDRVAVLKAGELAEYGPPDELLADGESALSVLYEAQGRGNGPSGNLVLYMQAWIIESNIADK</sequence>
<feature type="transmembrane region" description="Helical" evidence="12">
    <location>
        <begin position="402"/>
        <end position="421"/>
    </location>
</feature>
<feature type="transmembrane region" description="Helical" evidence="12">
    <location>
        <begin position="118"/>
        <end position="136"/>
    </location>
</feature>
<dbReference type="FunFam" id="1.20.1560.10:FF:000055">
    <property type="entry name" value="ABC multidrug transporter (Eurofung)"/>
    <property type="match status" value="1"/>
</dbReference>
<keyword evidence="4" id="KW-1003">Cell membrane</keyword>
<dbReference type="GO" id="GO:0140359">
    <property type="term" value="F:ABC-type transporter activity"/>
    <property type="evidence" value="ECO:0007669"/>
    <property type="project" value="InterPro"/>
</dbReference>
<dbReference type="GeneID" id="80895269"/>
<keyword evidence="3" id="KW-0813">Transport</keyword>
<feature type="transmembrane region" description="Helical" evidence="12">
    <location>
        <begin position="947"/>
        <end position="967"/>
    </location>
</feature>
<comment type="similarity">
    <text evidence="2">Belongs to the ABC transporter superfamily. ABCC family. Conjugate transporter (TC 3.A.1.208) subfamily.</text>
</comment>
<evidence type="ECO:0000256" key="3">
    <source>
        <dbReference type="ARBA" id="ARBA00022448"/>
    </source>
</evidence>
<dbReference type="InterPro" id="IPR044746">
    <property type="entry name" value="ABCC_6TM_D1"/>
</dbReference>
<dbReference type="EMBL" id="JAJHUN010000005">
    <property type="protein sequence ID" value="KAJ4159202.1"/>
    <property type="molecule type" value="Genomic_DNA"/>
</dbReference>
<dbReference type="InterPro" id="IPR017871">
    <property type="entry name" value="ABC_transporter-like_CS"/>
</dbReference>
<feature type="transmembrane region" description="Helical" evidence="12">
    <location>
        <begin position="1042"/>
        <end position="1062"/>
    </location>
</feature>
<keyword evidence="6" id="KW-0547">Nucleotide-binding</keyword>
<evidence type="ECO:0000256" key="8">
    <source>
        <dbReference type="ARBA" id="ARBA00022989"/>
    </source>
</evidence>
<evidence type="ECO:0000256" key="7">
    <source>
        <dbReference type="ARBA" id="ARBA00022840"/>
    </source>
</evidence>
<evidence type="ECO:0000256" key="2">
    <source>
        <dbReference type="ARBA" id="ARBA00009726"/>
    </source>
</evidence>
<dbReference type="GO" id="GO:0005524">
    <property type="term" value="F:ATP binding"/>
    <property type="evidence" value="ECO:0007669"/>
    <property type="project" value="UniProtKB-KW"/>
</dbReference>
<feature type="domain" description="ABC transmembrane type-1" evidence="14">
    <location>
        <begin position="906"/>
        <end position="1185"/>
    </location>
</feature>
<dbReference type="Pfam" id="PF24357">
    <property type="entry name" value="TMD0_ABC"/>
    <property type="match status" value="1"/>
</dbReference>
<evidence type="ECO:0000313" key="15">
    <source>
        <dbReference type="EMBL" id="KAJ4159202.1"/>
    </source>
</evidence>
<evidence type="ECO:0008006" key="17">
    <source>
        <dbReference type="Google" id="ProtNLM"/>
    </source>
</evidence>
<feature type="transmembrane region" description="Helical" evidence="12">
    <location>
        <begin position="148"/>
        <end position="165"/>
    </location>
</feature>
<feature type="transmembrane region" description="Helical" evidence="12">
    <location>
        <begin position="177"/>
        <end position="198"/>
    </location>
</feature>
<feature type="domain" description="ABC transporter" evidence="13">
    <location>
        <begin position="631"/>
        <end position="858"/>
    </location>
</feature>
<evidence type="ECO:0000256" key="5">
    <source>
        <dbReference type="ARBA" id="ARBA00022692"/>
    </source>
</evidence>
<dbReference type="FunFam" id="3.40.50.300:FF:002145">
    <property type="entry name" value="ABC transporter (MsbA subfamily)"/>
    <property type="match status" value="1"/>
</dbReference>
<evidence type="ECO:0000256" key="11">
    <source>
        <dbReference type="SAM" id="MobiDB-lite"/>
    </source>
</evidence>
<evidence type="ECO:0000256" key="10">
    <source>
        <dbReference type="ARBA" id="ARBA00023180"/>
    </source>
</evidence>
<dbReference type="Pfam" id="PF00005">
    <property type="entry name" value="ABC_tran"/>
    <property type="match status" value="2"/>
</dbReference>
<dbReference type="Proteomes" id="UP001144673">
    <property type="component" value="Unassembled WGS sequence"/>
</dbReference>
<evidence type="ECO:0000256" key="6">
    <source>
        <dbReference type="ARBA" id="ARBA00022741"/>
    </source>
</evidence>
<keyword evidence="16" id="KW-1185">Reference proteome</keyword>
<dbReference type="KEGG" id="amus:LMH87_008110"/>
<protein>
    <recommendedName>
        <fullName evidence="17">ABC transporter</fullName>
    </recommendedName>
</protein>
<dbReference type="PANTHER" id="PTHR24223:SF399">
    <property type="entry name" value="ABC TRANSPORTER ATNG"/>
    <property type="match status" value="1"/>
</dbReference>
<feature type="transmembrane region" description="Helical" evidence="12">
    <location>
        <begin position="427"/>
        <end position="449"/>
    </location>
</feature>
<dbReference type="InterPro" id="IPR056227">
    <property type="entry name" value="TMD0_ABC"/>
</dbReference>
<dbReference type="Gene3D" id="1.20.1560.10">
    <property type="entry name" value="ABC transporter type 1, transmembrane domain"/>
    <property type="match status" value="2"/>
</dbReference>
<dbReference type="InterPro" id="IPR003439">
    <property type="entry name" value="ABC_transporter-like_ATP-bd"/>
</dbReference>
<evidence type="ECO:0000256" key="9">
    <source>
        <dbReference type="ARBA" id="ARBA00023136"/>
    </source>
</evidence>
<dbReference type="Gene3D" id="3.40.50.300">
    <property type="entry name" value="P-loop containing nucleotide triphosphate hydrolases"/>
    <property type="match status" value="2"/>
</dbReference>
<keyword evidence="8 12" id="KW-1133">Transmembrane helix</keyword>
<keyword evidence="9 12" id="KW-0472">Membrane</keyword>
<evidence type="ECO:0000259" key="14">
    <source>
        <dbReference type="PROSITE" id="PS50929"/>
    </source>
</evidence>
<dbReference type="InterPro" id="IPR011527">
    <property type="entry name" value="ABC1_TM_dom"/>
</dbReference>
<dbReference type="PROSITE" id="PS50929">
    <property type="entry name" value="ABC_TM1F"/>
    <property type="match status" value="2"/>
</dbReference>
<organism evidence="15 16">
    <name type="scientific">Akanthomyces muscarius</name>
    <name type="common">Entomopathogenic fungus</name>
    <name type="synonym">Lecanicillium muscarium</name>
    <dbReference type="NCBI Taxonomy" id="2231603"/>
    <lineage>
        <taxon>Eukaryota</taxon>
        <taxon>Fungi</taxon>
        <taxon>Dikarya</taxon>
        <taxon>Ascomycota</taxon>
        <taxon>Pezizomycotina</taxon>
        <taxon>Sordariomycetes</taxon>
        <taxon>Hypocreomycetidae</taxon>
        <taxon>Hypocreales</taxon>
        <taxon>Cordycipitaceae</taxon>
        <taxon>Akanthomyces</taxon>
    </lineage>
</organism>
<feature type="transmembrane region" description="Helical" evidence="12">
    <location>
        <begin position="513"/>
        <end position="538"/>
    </location>
</feature>
<dbReference type="InterPro" id="IPR044726">
    <property type="entry name" value="ABCC_6TM_D2"/>
</dbReference>
<feature type="region of interest" description="Disordered" evidence="11">
    <location>
        <begin position="856"/>
        <end position="877"/>
    </location>
</feature>
<comment type="subcellular location">
    <subcellularLocation>
        <location evidence="1">Cell membrane</location>
        <topology evidence="1">Multi-pass membrane protein</topology>
    </subcellularLocation>
</comment>
<dbReference type="SUPFAM" id="SSF52540">
    <property type="entry name" value="P-loop containing nucleoside triphosphate hydrolases"/>
    <property type="match status" value="2"/>
</dbReference>
<feature type="transmembrane region" description="Helical" evidence="12">
    <location>
        <begin position="1126"/>
        <end position="1149"/>
    </location>
</feature>
<dbReference type="RefSeq" id="XP_056057201.1">
    <property type="nucleotide sequence ID" value="XM_056194015.1"/>
</dbReference>
<evidence type="ECO:0000259" key="13">
    <source>
        <dbReference type="PROSITE" id="PS50893"/>
    </source>
</evidence>
<dbReference type="GO" id="GO:0016887">
    <property type="term" value="F:ATP hydrolysis activity"/>
    <property type="evidence" value="ECO:0007669"/>
    <property type="project" value="InterPro"/>
</dbReference>